<dbReference type="AlphaFoldDB" id="A0A836BAR7"/>
<accession>A0A836BAR7</accession>
<dbReference type="Proteomes" id="UP000613740">
    <property type="component" value="Unassembled WGS sequence"/>
</dbReference>
<comment type="caution">
    <text evidence="2">The sequence shown here is derived from an EMBL/GenBank/DDBJ whole genome shotgun (WGS) entry which is preliminary data.</text>
</comment>
<feature type="region of interest" description="Disordered" evidence="1">
    <location>
        <begin position="157"/>
        <end position="187"/>
    </location>
</feature>
<evidence type="ECO:0000313" key="2">
    <source>
        <dbReference type="EMBL" id="KAG2452916.1"/>
    </source>
</evidence>
<name>A0A836BAR7_9CHLO</name>
<evidence type="ECO:0000313" key="3">
    <source>
        <dbReference type="Proteomes" id="UP000613740"/>
    </source>
</evidence>
<dbReference type="EMBL" id="JAEHOD010000004">
    <property type="protein sequence ID" value="KAG2452916.1"/>
    <property type="molecule type" value="Genomic_DNA"/>
</dbReference>
<feature type="region of interest" description="Disordered" evidence="1">
    <location>
        <begin position="1"/>
        <end position="142"/>
    </location>
</feature>
<sequence>MDLLGNYSESDGEEKAESPPNKRSAGDTGAGPARGSAAVGPSSVPQPRNTAPEPPPAIGLFNPFAPESSGAGGGISSGASPSSAGKRGYSQVTGSSAGPSQPAPPKASRSGPGGATAAGPKPAFGSGMLVPPQLRHGRANVSTEDVEKLFTKGRLDAKHQQQQRTAAAGAGAAAGKGGPAAGGVAKS</sequence>
<evidence type="ECO:0000256" key="1">
    <source>
        <dbReference type="SAM" id="MobiDB-lite"/>
    </source>
</evidence>
<reference evidence="2" key="1">
    <citation type="journal article" date="2020" name="bioRxiv">
        <title>Comparative genomics of Chlamydomonas.</title>
        <authorList>
            <person name="Craig R.J."/>
            <person name="Hasan A.R."/>
            <person name="Ness R.W."/>
            <person name="Keightley P.D."/>
        </authorList>
    </citation>
    <scope>NUCLEOTIDE SEQUENCE</scope>
    <source>
        <strain evidence="2">CCAP 11/173</strain>
    </source>
</reference>
<gene>
    <name evidence="2" type="ORF">HYH02_002259</name>
</gene>
<proteinExistence type="predicted"/>
<protein>
    <submittedName>
        <fullName evidence="2">Uncharacterized protein</fullName>
    </submittedName>
</protein>
<dbReference type="OrthoDB" id="545341at2759"/>
<keyword evidence="3" id="KW-1185">Reference proteome</keyword>
<feature type="compositionally biased region" description="Gly residues" evidence="1">
    <location>
        <begin position="172"/>
        <end position="181"/>
    </location>
</feature>
<organism evidence="2 3">
    <name type="scientific">Chlamydomonas schloesseri</name>
    <dbReference type="NCBI Taxonomy" id="2026947"/>
    <lineage>
        <taxon>Eukaryota</taxon>
        <taxon>Viridiplantae</taxon>
        <taxon>Chlorophyta</taxon>
        <taxon>core chlorophytes</taxon>
        <taxon>Chlorophyceae</taxon>
        <taxon>CS clade</taxon>
        <taxon>Chlamydomonadales</taxon>
        <taxon>Chlamydomonadaceae</taxon>
        <taxon>Chlamydomonas</taxon>
    </lineage>
</organism>